<dbReference type="AlphaFoldDB" id="A0A1S7LQ19"/>
<keyword evidence="10 13" id="KW-1133">Transmembrane helix</keyword>
<feature type="transmembrane region" description="Helical" evidence="13">
    <location>
        <begin position="163"/>
        <end position="184"/>
    </location>
</feature>
<keyword evidence="6 12" id="KW-1003">Cell membrane</keyword>
<dbReference type="GO" id="GO:0015232">
    <property type="term" value="F:heme transmembrane transporter activity"/>
    <property type="evidence" value="ECO:0007669"/>
    <property type="project" value="InterPro"/>
</dbReference>
<keyword evidence="11 12" id="KW-0472">Membrane</keyword>
<evidence type="ECO:0000256" key="4">
    <source>
        <dbReference type="ARBA" id="ARBA00016452"/>
    </source>
</evidence>
<dbReference type="PANTHER" id="PTHR30070:SF1">
    <property type="entry name" value="CYTOCHROME C BIOGENESIS B-RELATED"/>
    <property type="match status" value="1"/>
</dbReference>
<keyword evidence="9 12" id="KW-0201">Cytochrome c-type biogenesis</keyword>
<gene>
    <name evidence="14" type="primary">ccmB</name>
    <name evidence="14" type="ORF">MAGMO_3752</name>
</gene>
<comment type="similarity">
    <text evidence="3 12">Belongs to the CcmB/CycW/HelB family.</text>
</comment>
<evidence type="ECO:0000256" key="6">
    <source>
        <dbReference type="ARBA" id="ARBA00022475"/>
    </source>
</evidence>
<proteinExistence type="inferred from homology"/>
<comment type="subcellular location">
    <subcellularLocation>
        <location evidence="2">Cell inner membrane</location>
        <topology evidence="2">Multi-pass membrane protein</topology>
    </subcellularLocation>
</comment>
<dbReference type="InterPro" id="IPR026031">
    <property type="entry name" value="Cyt_c_CcmB_bac"/>
</dbReference>
<reference evidence="14" key="1">
    <citation type="submission" date="2015-04" db="EMBL/GenBank/DDBJ databases">
        <authorList>
            <person name="Syromyatnikov M.Y."/>
            <person name="Popov V.N."/>
        </authorList>
    </citation>
    <scope>NUCLEOTIDE SEQUENCE</scope>
    <source>
        <strain evidence="14">MO-1</strain>
    </source>
</reference>
<feature type="transmembrane region" description="Helical" evidence="13">
    <location>
        <begin position="53"/>
        <end position="72"/>
    </location>
</feature>
<dbReference type="GO" id="GO:0005886">
    <property type="term" value="C:plasma membrane"/>
    <property type="evidence" value="ECO:0007669"/>
    <property type="project" value="UniProtKB-SubCell"/>
</dbReference>
<comment type="function">
    <text evidence="1 12">Required for the export of heme to the periplasm for the biogenesis of c-type cytochromes.</text>
</comment>
<evidence type="ECO:0000256" key="2">
    <source>
        <dbReference type="ARBA" id="ARBA00004429"/>
    </source>
</evidence>
<evidence type="ECO:0000256" key="9">
    <source>
        <dbReference type="ARBA" id="ARBA00022748"/>
    </source>
</evidence>
<protein>
    <recommendedName>
        <fullName evidence="4 12">Heme exporter protein B</fullName>
    </recommendedName>
</protein>
<name>A0A1S7LQ19_MAGMO</name>
<keyword evidence="8 13" id="KW-0812">Transmembrane</keyword>
<accession>A0A1S7LQ19</accession>
<dbReference type="PRINTS" id="PR01414">
    <property type="entry name" value="CCMBBIOGNSIS"/>
</dbReference>
<evidence type="ECO:0000256" key="5">
    <source>
        <dbReference type="ARBA" id="ARBA00022448"/>
    </source>
</evidence>
<evidence type="ECO:0000256" key="12">
    <source>
        <dbReference type="PIRNR" id="PIRNR002764"/>
    </source>
</evidence>
<feature type="transmembrane region" description="Helical" evidence="13">
    <location>
        <begin position="99"/>
        <end position="123"/>
    </location>
</feature>
<keyword evidence="7 12" id="KW-0997">Cell inner membrane</keyword>
<evidence type="ECO:0000256" key="8">
    <source>
        <dbReference type="ARBA" id="ARBA00022692"/>
    </source>
</evidence>
<feature type="transmembrane region" description="Helical" evidence="13">
    <location>
        <begin position="21"/>
        <end position="41"/>
    </location>
</feature>
<evidence type="ECO:0000256" key="7">
    <source>
        <dbReference type="ARBA" id="ARBA00022519"/>
    </source>
</evidence>
<dbReference type="Pfam" id="PF03379">
    <property type="entry name" value="CcmB"/>
    <property type="match status" value="1"/>
</dbReference>
<evidence type="ECO:0000256" key="13">
    <source>
        <dbReference type="SAM" id="Phobius"/>
    </source>
</evidence>
<evidence type="ECO:0000256" key="3">
    <source>
        <dbReference type="ARBA" id="ARBA00010544"/>
    </source>
</evidence>
<organism evidence="14">
    <name type="scientific">Magnetococcus massalia (strain MO-1)</name>
    <dbReference type="NCBI Taxonomy" id="451514"/>
    <lineage>
        <taxon>Bacteria</taxon>
        <taxon>Pseudomonadati</taxon>
        <taxon>Pseudomonadota</taxon>
        <taxon>Magnetococcia</taxon>
        <taxon>Magnetococcales</taxon>
        <taxon>Magnetococcaceae</taxon>
        <taxon>Magnetococcus</taxon>
    </lineage>
</organism>
<dbReference type="InterPro" id="IPR003544">
    <property type="entry name" value="Cyt_c_biogenesis_CcmB"/>
</dbReference>
<dbReference type="GO" id="GO:1903607">
    <property type="term" value="P:cytochrome c biosynthetic process"/>
    <property type="evidence" value="ECO:0007669"/>
    <property type="project" value="TreeGrafter"/>
</dbReference>
<feature type="transmembrane region" description="Helical" evidence="13">
    <location>
        <begin position="129"/>
        <end position="151"/>
    </location>
</feature>
<evidence type="ECO:0000256" key="1">
    <source>
        <dbReference type="ARBA" id="ARBA00002442"/>
    </source>
</evidence>
<dbReference type="EMBL" id="LO017727">
    <property type="protein sequence ID" value="CRH07881.1"/>
    <property type="molecule type" value="Genomic_DNA"/>
</dbReference>
<keyword evidence="5 12" id="KW-0813">Transport</keyword>
<feature type="transmembrane region" description="Helical" evidence="13">
    <location>
        <begin position="196"/>
        <end position="219"/>
    </location>
</feature>
<evidence type="ECO:0000256" key="11">
    <source>
        <dbReference type="ARBA" id="ARBA00023136"/>
    </source>
</evidence>
<dbReference type="PIRSF" id="PIRSF002764">
    <property type="entry name" value="CcmB"/>
    <property type="match status" value="1"/>
</dbReference>
<dbReference type="PANTHER" id="PTHR30070">
    <property type="entry name" value="HEME EXPORTER PROTEIN B"/>
    <property type="match status" value="1"/>
</dbReference>
<sequence length="221" mass="24406">MLKAAYRIAWKDVVGDFRRRATLSSMLFFAIAVLVVFQAALEPDRKEALRLMPGLLWITVLFTSLVGLGRVFQAEEEDGALEGLLLAPIPRGIIFMGKWWGNLILTVLVEILLLPMMMILLNVDAWDRVHLIFAVLFLGTLGLTGLGVLLAAMTQTARSRETLLALLLLPLVVPLLIAGVQATGSIITDGEASGSWIRLMLIFDTVYLTMAPWAFGWLVEE</sequence>
<evidence type="ECO:0000256" key="10">
    <source>
        <dbReference type="ARBA" id="ARBA00022989"/>
    </source>
</evidence>
<evidence type="ECO:0000313" key="14">
    <source>
        <dbReference type="EMBL" id="CRH07881.1"/>
    </source>
</evidence>
<dbReference type="GO" id="GO:0017004">
    <property type="term" value="P:cytochrome complex assembly"/>
    <property type="evidence" value="ECO:0007669"/>
    <property type="project" value="UniProtKB-KW"/>
</dbReference>